<evidence type="ECO:0000256" key="7">
    <source>
        <dbReference type="SAM" id="Phobius"/>
    </source>
</evidence>
<keyword evidence="3" id="KW-1003">Cell membrane</keyword>
<feature type="transmembrane region" description="Helical" evidence="7">
    <location>
        <begin position="170"/>
        <end position="187"/>
    </location>
</feature>
<evidence type="ECO:0000313" key="9">
    <source>
        <dbReference type="EMBL" id="MBD3867819.1"/>
    </source>
</evidence>
<gene>
    <name evidence="9" type="ORF">IFK94_06830</name>
</gene>
<evidence type="ECO:0000256" key="4">
    <source>
        <dbReference type="ARBA" id="ARBA00022692"/>
    </source>
</evidence>
<evidence type="ECO:0000256" key="2">
    <source>
        <dbReference type="ARBA" id="ARBA00022448"/>
    </source>
</evidence>
<dbReference type="Proteomes" id="UP000648239">
    <property type="component" value="Unassembled WGS sequence"/>
</dbReference>
<keyword evidence="2" id="KW-0813">Transport</keyword>
<evidence type="ECO:0000256" key="1">
    <source>
        <dbReference type="ARBA" id="ARBA00004651"/>
    </source>
</evidence>
<proteinExistence type="predicted"/>
<dbReference type="InterPro" id="IPR020846">
    <property type="entry name" value="MFS_dom"/>
</dbReference>
<feature type="transmembrane region" description="Helical" evidence="7">
    <location>
        <begin position="68"/>
        <end position="87"/>
    </location>
</feature>
<feature type="domain" description="Major facilitator superfamily (MFS) profile" evidence="8">
    <location>
        <begin position="32"/>
        <end position="462"/>
    </location>
</feature>
<sequence length="467" mass="51577">MGDPENTPIEAKPHPLREIVRPFVDAARAPRVLWGNNLQYLLEGFLYWGFLNYLVIYGVENIGLNELHAGWVVTLLAMGITFSQFLLGGLVDRWGARRGLLIALTVLLLGRIILSSAGSLGLSTAGTFSPALLTLLTGVVIVLLGYGLYEPAAYTLVRQVTTPKTAAMGYAMLYALMNLGGALLMFLGPARRAIGINGLYWVFTALTLFTLLITAAILTRKTMSDAIASAKLARGDAPVEPDDVEKPDQPTGPPLSLPKKVLRYLREHPMADLRFSFFIFVLMPVQTLFAHNYLTMPLYVKRGYEGTWLGDNFEVAVNINPFLIFLLVPIVAALTYKTNIYRLMVVGTAIMAAPTFLLAFGPSVPMLGAYLLIMSFGEAIWQPRFLQYAAEIAPEGKTGAYLGVARLPWFMTKMITGLYAGWFLMRYCPDDGVLDTGTMWFWHGVVAIITPILLILATRWMKKSFST</sequence>
<dbReference type="SUPFAM" id="SSF103473">
    <property type="entry name" value="MFS general substrate transporter"/>
    <property type="match status" value="1"/>
</dbReference>
<evidence type="ECO:0000313" key="10">
    <source>
        <dbReference type="Proteomes" id="UP000648239"/>
    </source>
</evidence>
<dbReference type="AlphaFoldDB" id="A0A8J6Y245"/>
<evidence type="ECO:0000256" key="6">
    <source>
        <dbReference type="ARBA" id="ARBA00023136"/>
    </source>
</evidence>
<dbReference type="InterPro" id="IPR036259">
    <property type="entry name" value="MFS_trans_sf"/>
</dbReference>
<dbReference type="InterPro" id="IPR050171">
    <property type="entry name" value="MFS_Transporters"/>
</dbReference>
<protein>
    <submittedName>
        <fullName evidence="9">MFS transporter</fullName>
    </submittedName>
</protein>
<organism evidence="9 10">
    <name type="scientific">Candidatus Polarisedimenticola svalbardensis</name>
    <dbReference type="NCBI Taxonomy" id="2886004"/>
    <lineage>
        <taxon>Bacteria</taxon>
        <taxon>Pseudomonadati</taxon>
        <taxon>Acidobacteriota</taxon>
        <taxon>Candidatus Polarisedimenticolia</taxon>
        <taxon>Candidatus Polarisedimenticolales</taxon>
        <taxon>Candidatus Polarisedimenticolaceae</taxon>
        <taxon>Candidatus Polarisedimenticola</taxon>
    </lineage>
</organism>
<feature type="transmembrane region" description="Helical" evidence="7">
    <location>
        <begin position="38"/>
        <end position="56"/>
    </location>
</feature>
<dbReference type="GO" id="GO:0005886">
    <property type="term" value="C:plasma membrane"/>
    <property type="evidence" value="ECO:0007669"/>
    <property type="project" value="UniProtKB-SubCell"/>
</dbReference>
<evidence type="ECO:0000256" key="3">
    <source>
        <dbReference type="ARBA" id="ARBA00022475"/>
    </source>
</evidence>
<dbReference type="EMBL" id="JACXWD010000016">
    <property type="protein sequence ID" value="MBD3867819.1"/>
    <property type="molecule type" value="Genomic_DNA"/>
</dbReference>
<feature type="transmembrane region" description="Helical" evidence="7">
    <location>
        <begin position="407"/>
        <end position="425"/>
    </location>
</feature>
<keyword evidence="5 7" id="KW-1133">Transmembrane helix</keyword>
<dbReference type="Pfam" id="PF07690">
    <property type="entry name" value="MFS_1"/>
    <property type="match status" value="1"/>
</dbReference>
<feature type="transmembrane region" description="Helical" evidence="7">
    <location>
        <begin position="99"/>
        <end position="122"/>
    </location>
</feature>
<dbReference type="PROSITE" id="PS50850">
    <property type="entry name" value="MFS"/>
    <property type="match status" value="1"/>
</dbReference>
<dbReference type="PANTHER" id="PTHR23517:SF3">
    <property type="entry name" value="INTEGRAL MEMBRANE TRANSPORT PROTEIN"/>
    <property type="match status" value="1"/>
</dbReference>
<feature type="transmembrane region" description="Helical" evidence="7">
    <location>
        <begin position="367"/>
        <end position="386"/>
    </location>
</feature>
<feature type="transmembrane region" description="Helical" evidence="7">
    <location>
        <begin position="128"/>
        <end position="149"/>
    </location>
</feature>
<accession>A0A8J6Y245</accession>
<comment type="subcellular location">
    <subcellularLocation>
        <location evidence="1">Cell membrane</location>
        <topology evidence="1">Multi-pass membrane protein</topology>
    </subcellularLocation>
</comment>
<feature type="transmembrane region" description="Helical" evidence="7">
    <location>
        <begin position="315"/>
        <end position="336"/>
    </location>
</feature>
<feature type="transmembrane region" description="Helical" evidence="7">
    <location>
        <begin position="343"/>
        <end position="361"/>
    </location>
</feature>
<evidence type="ECO:0000259" key="8">
    <source>
        <dbReference type="PROSITE" id="PS50850"/>
    </source>
</evidence>
<name>A0A8J6Y245_9BACT</name>
<keyword evidence="4 7" id="KW-0812">Transmembrane</keyword>
<reference evidence="9 10" key="1">
    <citation type="submission" date="2020-08" db="EMBL/GenBank/DDBJ databases">
        <title>Acidobacteriota in marine sediments use diverse sulfur dissimilation pathways.</title>
        <authorList>
            <person name="Wasmund K."/>
        </authorList>
    </citation>
    <scope>NUCLEOTIDE SEQUENCE [LARGE SCALE GENOMIC DNA]</scope>
    <source>
        <strain evidence="9">MAG AM4</strain>
    </source>
</reference>
<feature type="transmembrane region" description="Helical" evidence="7">
    <location>
        <begin position="199"/>
        <end position="218"/>
    </location>
</feature>
<dbReference type="GO" id="GO:0022857">
    <property type="term" value="F:transmembrane transporter activity"/>
    <property type="evidence" value="ECO:0007669"/>
    <property type="project" value="InterPro"/>
</dbReference>
<feature type="transmembrane region" description="Helical" evidence="7">
    <location>
        <begin position="273"/>
        <end position="295"/>
    </location>
</feature>
<dbReference type="PANTHER" id="PTHR23517">
    <property type="entry name" value="RESISTANCE PROTEIN MDTM, PUTATIVE-RELATED-RELATED"/>
    <property type="match status" value="1"/>
</dbReference>
<dbReference type="Gene3D" id="1.20.1250.20">
    <property type="entry name" value="MFS general substrate transporter like domains"/>
    <property type="match status" value="1"/>
</dbReference>
<evidence type="ECO:0000256" key="5">
    <source>
        <dbReference type="ARBA" id="ARBA00022989"/>
    </source>
</evidence>
<keyword evidence="6 7" id="KW-0472">Membrane</keyword>
<comment type="caution">
    <text evidence="9">The sequence shown here is derived from an EMBL/GenBank/DDBJ whole genome shotgun (WGS) entry which is preliminary data.</text>
</comment>
<dbReference type="InterPro" id="IPR011701">
    <property type="entry name" value="MFS"/>
</dbReference>
<feature type="transmembrane region" description="Helical" evidence="7">
    <location>
        <begin position="440"/>
        <end position="461"/>
    </location>
</feature>